<accession>A0A917Y345</accession>
<evidence type="ECO:0008006" key="4">
    <source>
        <dbReference type="Google" id="ProtNLM"/>
    </source>
</evidence>
<evidence type="ECO:0000313" key="3">
    <source>
        <dbReference type="Proteomes" id="UP000600365"/>
    </source>
</evidence>
<feature type="transmembrane region" description="Helical" evidence="1">
    <location>
        <begin position="129"/>
        <end position="146"/>
    </location>
</feature>
<dbReference type="PANTHER" id="PTHR36974">
    <property type="entry name" value="MEMBRANE PROTEIN-RELATED"/>
    <property type="match status" value="1"/>
</dbReference>
<evidence type="ECO:0000313" key="2">
    <source>
        <dbReference type="EMBL" id="GGN64152.1"/>
    </source>
</evidence>
<dbReference type="EMBL" id="BMMM01000005">
    <property type="protein sequence ID" value="GGN64152.1"/>
    <property type="molecule type" value="Genomic_DNA"/>
</dbReference>
<feature type="transmembrane region" description="Helical" evidence="1">
    <location>
        <begin position="6"/>
        <end position="22"/>
    </location>
</feature>
<feature type="transmembrane region" description="Helical" evidence="1">
    <location>
        <begin position="89"/>
        <end position="109"/>
    </location>
</feature>
<comment type="caution">
    <text evidence="2">The sequence shown here is derived from an EMBL/GenBank/DDBJ whole genome shotgun (WGS) entry which is preliminary data.</text>
</comment>
<organism evidence="2 3">
    <name type="scientific">Streptomyces albiflavescens</name>
    <dbReference type="NCBI Taxonomy" id="1623582"/>
    <lineage>
        <taxon>Bacteria</taxon>
        <taxon>Bacillati</taxon>
        <taxon>Actinomycetota</taxon>
        <taxon>Actinomycetes</taxon>
        <taxon>Kitasatosporales</taxon>
        <taxon>Streptomycetaceae</taxon>
        <taxon>Streptomyces</taxon>
    </lineage>
</organism>
<keyword evidence="1" id="KW-1133">Transmembrane helix</keyword>
<name>A0A917Y345_9ACTN</name>
<dbReference type="AlphaFoldDB" id="A0A917Y345"/>
<dbReference type="RefSeq" id="WP_189186768.1">
    <property type="nucleotide sequence ID" value="NZ_BMMM01000005.1"/>
</dbReference>
<dbReference type="Proteomes" id="UP000600365">
    <property type="component" value="Unassembled WGS sequence"/>
</dbReference>
<evidence type="ECO:0000256" key="1">
    <source>
        <dbReference type="SAM" id="Phobius"/>
    </source>
</evidence>
<sequence length="164" mass="17479">MEPLIALVGVSVVVVILNKSWLRHPRGVEIALRAGVAAMFTLTGIAHFVSMRAELIAMVPNRLPLPGLIVTVTGILELAAAAAMHHRRLATFAAAGLTLLLIVMFPANIALALSGTPLPWWDELVPRTIMQVLFLTATVTVLVLTLRPASHTSKNGLTPAETQA</sequence>
<protein>
    <recommendedName>
        <fullName evidence="4">DoxX family protein</fullName>
    </recommendedName>
</protein>
<proteinExistence type="predicted"/>
<dbReference type="PANTHER" id="PTHR36974:SF1">
    <property type="entry name" value="DOXX FAMILY MEMBRANE PROTEIN"/>
    <property type="match status" value="1"/>
</dbReference>
<feature type="transmembrane region" description="Helical" evidence="1">
    <location>
        <begin position="63"/>
        <end position="82"/>
    </location>
</feature>
<reference evidence="2 3" key="1">
    <citation type="journal article" date="2014" name="Int. J. Syst. Evol. Microbiol.">
        <title>Complete genome sequence of Corynebacterium casei LMG S-19264T (=DSM 44701T), isolated from a smear-ripened cheese.</title>
        <authorList>
            <consortium name="US DOE Joint Genome Institute (JGI-PGF)"/>
            <person name="Walter F."/>
            <person name="Albersmeier A."/>
            <person name="Kalinowski J."/>
            <person name="Ruckert C."/>
        </authorList>
    </citation>
    <scope>NUCLEOTIDE SEQUENCE [LARGE SCALE GENOMIC DNA]</scope>
    <source>
        <strain evidence="2 3">CGMCC 4.7111</strain>
    </source>
</reference>
<keyword evidence="1" id="KW-0472">Membrane</keyword>
<gene>
    <name evidence="2" type="ORF">GCM10011579_033280</name>
</gene>
<keyword evidence="1" id="KW-0812">Transmembrane</keyword>
<feature type="transmembrane region" description="Helical" evidence="1">
    <location>
        <begin position="34"/>
        <end position="51"/>
    </location>
</feature>
<keyword evidence="3" id="KW-1185">Reference proteome</keyword>